<accession>A0A1W1I7Q7</accession>
<name>A0A1W1I7Q7_9BACT</name>
<keyword evidence="2" id="KW-1185">Reference proteome</keyword>
<dbReference type="EMBL" id="LT828648">
    <property type="protein sequence ID" value="SLM48843.1"/>
    <property type="molecule type" value="Genomic_DNA"/>
</dbReference>
<evidence type="ECO:0000313" key="2">
    <source>
        <dbReference type="Proteomes" id="UP000192042"/>
    </source>
</evidence>
<evidence type="ECO:0000313" key="1">
    <source>
        <dbReference type="EMBL" id="SLM48843.1"/>
    </source>
</evidence>
<dbReference type="KEGG" id="nja:NSJP_2676"/>
<sequence>MICRILGLSSTPSRSYGLLYNPPMLIRSLLLLLAVATSTMVLSAVSAGAEGRAPSQHVGSAMALLATLEDARILPPEGTPEANHVIRVVIQFQSVFAKSTNPAVHEFFHQALVTHVGEAQAAPEQAAFAKTGWTGTVLAALAERRRSADPGDLEKLAAGFSAFNLTLQDFEFLTGLFDQARREYRNRGREIEEVFAERRRDMPGGRS</sequence>
<proteinExistence type="predicted"/>
<gene>
    <name evidence="1" type="ORF">NSJP_2676</name>
</gene>
<dbReference type="Proteomes" id="UP000192042">
    <property type="component" value="Chromosome I"/>
</dbReference>
<dbReference type="STRING" id="1325564.NSJP_2676"/>
<reference evidence="1 2" key="1">
    <citation type="submission" date="2017-03" db="EMBL/GenBank/DDBJ databases">
        <authorList>
            <person name="Afonso C.L."/>
            <person name="Miller P.J."/>
            <person name="Scott M.A."/>
            <person name="Spackman E."/>
            <person name="Goraichik I."/>
            <person name="Dimitrov K.M."/>
            <person name="Suarez D.L."/>
            <person name="Swayne D.E."/>
        </authorList>
    </citation>
    <scope>NUCLEOTIDE SEQUENCE [LARGE SCALE GENOMIC DNA]</scope>
    <source>
        <strain evidence="1">Genome sequencing of Nitrospira japonica strain NJ11</strain>
    </source>
</reference>
<protein>
    <submittedName>
        <fullName evidence="1">Uncharacterized protein</fullName>
    </submittedName>
</protein>
<dbReference type="AlphaFoldDB" id="A0A1W1I7Q7"/>
<organism evidence="1 2">
    <name type="scientific">Nitrospira japonica</name>
    <dbReference type="NCBI Taxonomy" id="1325564"/>
    <lineage>
        <taxon>Bacteria</taxon>
        <taxon>Pseudomonadati</taxon>
        <taxon>Nitrospirota</taxon>
        <taxon>Nitrospiria</taxon>
        <taxon>Nitrospirales</taxon>
        <taxon>Nitrospiraceae</taxon>
        <taxon>Nitrospira</taxon>
    </lineage>
</organism>